<dbReference type="RefSeq" id="WP_377980668.1">
    <property type="nucleotide sequence ID" value="NZ_JBBKXX010000002.1"/>
</dbReference>
<name>A0ABW6DRC7_9BACT</name>
<proteinExistence type="predicted"/>
<gene>
    <name evidence="3" type="ORF">SKC37_06330</name>
</gene>
<dbReference type="InterPro" id="IPR013425">
    <property type="entry name" value="Autotrns_rpt"/>
</dbReference>
<accession>A0ABW6DRC7</accession>
<keyword evidence="1 2" id="KW-0732">Signal</keyword>
<feature type="signal peptide" evidence="2">
    <location>
        <begin position="1"/>
        <end position="17"/>
    </location>
</feature>
<evidence type="ECO:0000256" key="1">
    <source>
        <dbReference type="ARBA" id="ARBA00022729"/>
    </source>
</evidence>
<dbReference type="Proteomes" id="UP001598019">
    <property type="component" value="Unassembled WGS sequence"/>
</dbReference>
<evidence type="ECO:0000256" key="2">
    <source>
        <dbReference type="SAM" id="SignalP"/>
    </source>
</evidence>
<reference evidence="3 4" key="1">
    <citation type="submission" date="2024-03" db="EMBL/GenBank/DDBJ databases">
        <title>Aquirufa genome sequencing.</title>
        <authorList>
            <person name="Pitt A."/>
            <person name="Hahn M.W."/>
        </authorList>
    </citation>
    <scope>NUCLEOTIDE SEQUENCE [LARGE SCALE GENOMIC DNA]</scope>
    <source>
        <strain evidence="3 4">HETE-83D</strain>
    </source>
</reference>
<dbReference type="NCBIfam" id="TIGR02601">
    <property type="entry name" value="autotrns_rpt"/>
    <property type="match status" value="1"/>
</dbReference>
<keyword evidence="4" id="KW-1185">Reference proteome</keyword>
<feature type="chain" id="PRO_5045065330" evidence="2">
    <location>
        <begin position="18"/>
        <end position="1249"/>
    </location>
</feature>
<sequence length="1249" mass="126981">MKKLFILFVFFTGQLHAQNSNVSIVSGATSGGTWSPVLSSTSPTQTTYTFTPNADNATVSTAEIDELLRVKISHVIINTACSGCTQQGQIDFSTNLNSYNQNSPTYNKTLTFNAASDVTIPNAIAMRGTATSNTNKGSLSLVINTSGNITVTADISMTNVGQSYASAIINEGGSVTLNSTAGAVKVTGNINCSGSTNLTNPGLYNGTGGSITIKGPAGVSISGTLYSTSRTNFAGAITILDGNTSVTTGGVNDGISGLIKGGAFKKLGSGILKLSATNNAVTSSELAEGTLQLAGGTALPDYNTLSFTGANTTLDLNGFSESIGSIASLNGYGKVTSSVAGNITLTVGSSNMNTVYTGLIEDGLGVLSLAKYGESFSLGNATHSQANTYTGLTTIYAGTLAIYNSLSLGSTSAGTIVRGSGKLALYNNIQVGAEDLALNAYGVTLSNESGNNSWDGPVSLGQSTTLNSNVGSLTFHQSVTGTNVSLVTTGLGSMTISGTLTLGTGSITTSMVALNLASANNYSGSTIASLGMLTIQNNTSLGSGAVSIGSNASLVLDGGITVTNPLTLSGNGVSNAGALRSIQGNNVYNSAINLTTTNVRMNADASSQLTINGPLTASALTLLVGGSGDLIFNGGLSGTGSLANTWGISPVSLNLATSLIKDGTGSLTLNAANSYTGATVISSGNLALGATEVINNAALILFNGGKLSSGGYSETFGPISILSEGSEIELGAGVHELRFGPKNTWDFRTLNISGWQGTAGISGTDGRIYVENSAVLSLTEVEQVKFSTANAIQLISGELVPNAIAQSGNANIRFTTGITVNGTWSPALSSGATNTTYTFTPSANHANINPTDVDLIMRTRYSHATINTACVSCSQSGIINVNTPIETWNDHGPTFNKLLTINAASEANILSPIALRYATDAYGDKGVLSFYLNTVGNIYVNAAINTNIPLSRSSTIPLTDGGSVYLNSTAGSVFVNAAINTSGAVSTTNASSNSGVGGTISITGAGGISVYNTLTATGRTYGNLTFSTGNNVVTTGNGVNDGITRVMIGRTLSKSGTGTLQLSAANQVSDTYLYGGILQIGIAGAIPSYSTVNFSGGHLNDGGFSSTLGTLYVYNNATITLGNSAHELKFTNLGSLSATKMLTFAMGEGSVADLGLNMYGAFVSTSTSFVNLFGKKQSTLTGGLGRFGTVVSSIIGAPGSPVRVYLGYDLSTSQKAQVQFYNSSLAKYYTTMQKPVAVTNGEMLPLAAK</sequence>
<dbReference type="Pfam" id="PF12951">
    <property type="entry name" value="PATR"/>
    <property type="match status" value="3"/>
</dbReference>
<protein>
    <submittedName>
        <fullName evidence="3">Autotransporter-associated beta strand repeat-containing protein</fullName>
    </submittedName>
</protein>
<comment type="caution">
    <text evidence="3">The sequence shown here is derived from an EMBL/GenBank/DDBJ whole genome shotgun (WGS) entry which is preliminary data.</text>
</comment>
<dbReference type="EMBL" id="JBBKXX010000002">
    <property type="protein sequence ID" value="MFD3408266.1"/>
    <property type="molecule type" value="Genomic_DNA"/>
</dbReference>
<evidence type="ECO:0000313" key="4">
    <source>
        <dbReference type="Proteomes" id="UP001598019"/>
    </source>
</evidence>
<evidence type="ECO:0000313" key="3">
    <source>
        <dbReference type="EMBL" id="MFD3408266.1"/>
    </source>
</evidence>
<organism evidence="3 4">
    <name type="scientific">Aquirufa esocilacus</name>
    <dbReference type="NCBI Taxonomy" id="3096513"/>
    <lineage>
        <taxon>Bacteria</taxon>
        <taxon>Pseudomonadati</taxon>
        <taxon>Bacteroidota</taxon>
        <taxon>Cytophagia</taxon>
        <taxon>Cytophagales</taxon>
        <taxon>Flectobacillaceae</taxon>
        <taxon>Aquirufa</taxon>
    </lineage>
</organism>